<evidence type="ECO:0000313" key="3">
    <source>
        <dbReference type="EMBL" id="KAF7196004.1"/>
    </source>
</evidence>
<dbReference type="OrthoDB" id="3650431at2759"/>
<evidence type="ECO:0000256" key="2">
    <source>
        <dbReference type="SAM" id="MobiDB-lite"/>
    </source>
</evidence>
<feature type="region of interest" description="Disordered" evidence="2">
    <location>
        <begin position="495"/>
        <end position="546"/>
    </location>
</feature>
<name>A0A8H6VPR1_9PEZI</name>
<feature type="compositionally biased region" description="Basic and acidic residues" evidence="2">
    <location>
        <begin position="181"/>
        <end position="210"/>
    </location>
</feature>
<feature type="compositionally biased region" description="Polar residues" evidence="2">
    <location>
        <begin position="73"/>
        <end position="85"/>
    </location>
</feature>
<evidence type="ECO:0000313" key="4">
    <source>
        <dbReference type="Proteomes" id="UP000660729"/>
    </source>
</evidence>
<feature type="compositionally biased region" description="Basic and acidic residues" evidence="2">
    <location>
        <begin position="93"/>
        <end position="110"/>
    </location>
</feature>
<feature type="compositionally biased region" description="Polar residues" evidence="2">
    <location>
        <begin position="16"/>
        <end position="27"/>
    </location>
</feature>
<gene>
    <name evidence="3" type="ORF">HII31_02630</name>
</gene>
<sequence>MTNNEEHAASRAVSVTMISSNNDTASESAAVDHSESTSEYQHSGESGEIAVGSSKKPVAIDTPQDMSDETESGEGSQTVSVVEQTENNRKKRAAEENDEGKQVKRAKTGEENGSVQGGEGAGEAKKPETVEELKVKFNTKLQMHMDKNKALQEELQGVRNELEEVEEERDDWRSKATKLINKNEARSAGKKEKEKKEDARRKADRAQDKADIKEDYEEKLRVAKASEVKKYKSLLATKEKNFNTTLDKKESKLQEVTEKFKTFKDDHTVEIRALKDKLKDAQKEGGPRAIEKIKDMKAEMKEKEKEVQDQKRLQGELMTTINKLNSEVNAAKTGEQQSQNALDNTFVEVKKLERQVMQAQDEIATWKANAVHAKNNAEIREKQWRADFKQTKENYRREVDSLKQRAEACNTYQQTARDLNRRNDRNNEMHLENAQKLADTQNKLQLALIEKNRAKVSEETLRAEQQKLAEENKKLREVFAQANISPLTVLTSTTASSAPAGQSKDHSVDQNSSAIAGPPVLEKKREAAQDRTSASKSNSWSFPNGI</sequence>
<feature type="compositionally biased region" description="Basic and acidic residues" evidence="2">
    <location>
        <begin position="122"/>
        <end position="131"/>
    </location>
</feature>
<dbReference type="Proteomes" id="UP000660729">
    <property type="component" value="Unassembled WGS sequence"/>
</dbReference>
<dbReference type="AlphaFoldDB" id="A0A8H6VPR1"/>
<accession>A0A8H6VPR1</accession>
<reference evidence="3" key="1">
    <citation type="submission" date="2020-04" db="EMBL/GenBank/DDBJ databases">
        <title>Draft genome resource of the tomato pathogen Pseudocercospora fuligena.</title>
        <authorList>
            <person name="Zaccaron A."/>
        </authorList>
    </citation>
    <scope>NUCLEOTIDE SEQUENCE</scope>
    <source>
        <strain evidence="3">PF001</strain>
    </source>
</reference>
<evidence type="ECO:0000256" key="1">
    <source>
        <dbReference type="SAM" id="Coils"/>
    </source>
</evidence>
<feature type="region of interest" description="Disordered" evidence="2">
    <location>
        <begin position="160"/>
        <end position="210"/>
    </location>
</feature>
<keyword evidence="1" id="KW-0175">Coiled coil</keyword>
<protein>
    <submittedName>
        <fullName evidence="3">Uncharacterized protein</fullName>
    </submittedName>
</protein>
<keyword evidence="4" id="KW-1185">Reference proteome</keyword>
<feature type="coiled-coil region" evidence="1">
    <location>
        <begin position="454"/>
        <end position="481"/>
    </location>
</feature>
<comment type="caution">
    <text evidence="3">The sequence shown here is derived from an EMBL/GenBank/DDBJ whole genome shotgun (WGS) entry which is preliminary data.</text>
</comment>
<organism evidence="3 4">
    <name type="scientific">Pseudocercospora fuligena</name>
    <dbReference type="NCBI Taxonomy" id="685502"/>
    <lineage>
        <taxon>Eukaryota</taxon>
        <taxon>Fungi</taxon>
        <taxon>Dikarya</taxon>
        <taxon>Ascomycota</taxon>
        <taxon>Pezizomycotina</taxon>
        <taxon>Dothideomycetes</taxon>
        <taxon>Dothideomycetidae</taxon>
        <taxon>Mycosphaerellales</taxon>
        <taxon>Mycosphaerellaceae</taxon>
        <taxon>Pseudocercospora</taxon>
    </lineage>
</organism>
<proteinExistence type="predicted"/>
<feature type="compositionally biased region" description="Polar residues" evidence="2">
    <location>
        <begin position="530"/>
        <end position="546"/>
    </location>
</feature>
<dbReference type="EMBL" id="JABCIY010000032">
    <property type="protein sequence ID" value="KAF7196004.1"/>
    <property type="molecule type" value="Genomic_DNA"/>
</dbReference>
<feature type="region of interest" description="Disordered" evidence="2">
    <location>
        <begin position="1"/>
        <end position="131"/>
    </location>
</feature>